<gene>
    <name evidence="11" type="ORF">HEB94_007628</name>
</gene>
<feature type="transmembrane region" description="Helical" evidence="9">
    <location>
        <begin position="210"/>
        <end position="226"/>
    </location>
</feature>
<feature type="transmembrane region" description="Helical" evidence="9">
    <location>
        <begin position="156"/>
        <end position="173"/>
    </location>
</feature>
<evidence type="ECO:0000256" key="4">
    <source>
        <dbReference type="ARBA" id="ARBA00022679"/>
    </source>
</evidence>
<evidence type="ECO:0000256" key="9">
    <source>
        <dbReference type="SAM" id="Phobius"/>
    </source>
</evidence>
<evidence type="ECO:0000256" key="6">
    <source>
        <dbReference type="ARBA" id="ARBA00022989"/>
    </source>
</evidence>
<dbReference type="RefSeq" id="WP_192754099.1">
    <property type="nucleotide sequence ID" value="NZ_BAABJL010000018.1"/>
</dbReference>
<evidence type="ECO:0000259" key="10">
    <source>
        <dbReference type="Pfam" id="PF13231"/>
    </source>
</evidence>
<evidence type="ECO:0000256" key="5">
    <source>
        <dbReference type="ARBA" id="ARBA00022692"/>
    </source>
</evidence>
<feature type="transmembrane region" description="Helical" evidence="9">
    <location>
        <begin position="408"/>
        <end position="428"/>
    </location>
</feature>
<proteinExistence type="predicted"/>
<dbReference type="Proteomes" id="UP000638648">
    <property type="component" value="Unassembled WGS sequence"/>
</dbReference>
<protein>
    <recommendedName>
        <fullName evidence="10">Glycosyltransferase RgtA/B/C/D-like domain-containing protein</fullName>
    </recommendedName>
</protein>
<keyword evidence="3" id="KW-0328">Glycosyltransferase</keyword>
<comment type="subcellular location">
    <subcellularLocation>
        <location evidence="1">Cell membrane</location>
        <topology evidence="1">Multi-pass membrane protein</topology>
    </subcellularLocation>
</comment>
<dbReference type="InterPro" id="IPR050297">
    <property type="entry name" value="LipidA_mod_glycosyltrf_83"/>
</dbReference>
<evidence type="ECO:0000256" key="2">
    <source>
        <dbReference type="ARBA" id="ARBA00022475"/>
    </source>
</evidence>
<keyword evidence="6 9" id="KW-1133">Transmembrane helix</keyword>
<feature type="domain" description="Glycosyltransferase RgtA/B/C/D-like" evidence="10">
    <location>
        <begin position="116"/>
        <end position="258"/>
    </location>
</feature>
<keyword evidence="4" id="KW-0808">Transferase</keyword>
<accession>A0A927N9F5</accession>
<dbReference type="AlphaFoldDB" id="A0A927N9F5"/>
<feature type="transmembrane region" description="Helical" evidence="9">
    <location>
        <begin position="255"/>
        <end position="275"/>
    </location>
</feature>
<feature type="compositionally biased region" description="Basic residues" evidence="8">
    <location>
        <begin position="23"/>
        <end position="35"/>
    </location>
</feature>
<feature type="region of interest" description="Disordered" evidence="8">
    <location>
        <begin position="1"/>
        <end position="35"/>
    </location>
</feature>
<organism evidence="11 12">
    <name type="scientific">Actinopolymorpha pittospori</name>
    <dbReference type="NCBI Taxonomy" id="648752"/>
    <lineage>
        <taxon>Bacteria</taxon>
        <taxon>Bacillati</taxon>
        <taxon>Actinomycetota</taxon>
        <taxon>Actinomycetes</taxon>
        <taxon>Propionibacteriales</taxon>
        <taxon>Actinopolymorphaceae</taxon>
        <taxon>Actinopolymorpha</taxon>
    </lineage>
</organism>
<dbReference type="Pfam" id="PF13231">
    <property type="entry name" value="PMT_2"/>
    <property type="match status" value="1"/>
</dbReference>
<dbReference type="PANTHER" id="PTHR33908">
    <property type="entry name" value="MANNOSYLTRANSFERASE YKCB-RELATED"/>
    <property type="match status" value="1"/>
</dbReference>
<keyword evidence="7 9" id="KW-0472">Membrane</keyword>
<feature type="transmembrane region" description="Helical" evidence="9">
    <location>
        <begin position="341"/>
        <end position="364"/>
    </location>
</feature>
<dbReference type="InterPro" id="IPR038731">
    <property type="entry name" value="RgtA/B/C-like"/>
</dbReference>
<dbReference type="GO" id="GO:0005886">
    <property type="term" value="C:plasma membrane"/>
    <property type="evidence" value="ECO:0007669"/>
    <property type="project" value="UniProtKB-SubCell"/>
</dbReference>
<feature type="transmembrane region" description="Helical" evidence="9">
    <location>
        <begin position="57"/>
        <end position="78"/>
    </location>
</feature>
<dbReference type="GO" id="GO:0016763">
    <property type="term" value="F:pentosyltransferase activity"/>
    <property type="evidence" value="ECO:0007669"/>
    <property type="project" value="TreeGrafter"/>
</dbReference>
<reference evidence="11" key="1">
    <citation type="submission" date="2020-10" db="EMBL/GenBank/DDBJ databases">
        <title>Sequencing the genomes of 1000 actinobacteria strains.</title>
        <authorList>
            <person name="Klenk H.-P."/>
        </authorList>
    </citation>
    <scope>NUCLEOTIDE SEQUENCE</scope>
    <source>
        <strain evidence="11">DSM 45354</strain>
    </source>
</reference>
<sequence>MTVSDPKTKPLVTVPTDGTGKNGRGRHTPQRERRARVPGPIRRVQEAVRRLPERRRVALLLDGLLAASVAVVLLLYRIPPFPSDQLNYFDAARDFPAAPTYAGMHQFLRIGLTLPLRLAQEVFGYSQVAYLIVPMLAGFALVMCVYALGTMLFHRAVGVAAATLTLANTLVFPDLTVPLPDLMATALLTAALVLALALRQRRRFVSATTRRQVLALLAIGALLGWSYLTREYIVFCWPLVGLLLLRRVPLRRMLWILAPLAVVGLGESVLNALIWHDPLARLHASAEHGSGGAPPVTDYLNRSPRWYVTRILVVLGTTPEGIWLKLALAGTVLGAFFSRRLAFLLVWAALFYVPIVTLGGLLNPEAPSLRILKERYWLPLVPALTLAAIGGVWLLVRHRARELAFLRRRATVLAGVAAVLAAAVPSGVAQYARSTDLADPINATYAANGGTQLEEFRSWLSTHADGVHTIWADRRTIRPLALFVQGPAGGDFWQGRLRTWSKTSGAPATGDHVVVYSAYSHVCGQCRLQAEAILGRPVTPPSSWRRVFNSRDRVVEVYQVH</sequence>
<keyword evidence="5 9" id="KW-0812">Transmembrane</keyword>
<feature type="transmembrane region" description="Helical" evidence="9">
    <location>
        <begin position="128"/>
        <end position="149"/>
    </location>
</feature>
<keyword evidence="12" id="KW-1185">Reference proteome</keyword>
<evidence type="ECO:0000313" key="11">
    <source>
        <dbReference type="EMBL" id="MBE1610780.1"/>
    </source>
</evidence>
<evidence type="ECO:0000313" key="12">
    <source>
        <dbReference type="Proteomes" id="UP000638648"/>
    </source>
</evidence>
<comment type="caution">
    <text evidence="11">The sequence shown here is derived from an EMBL/GenBank/DDBJ whole genome shotgun (WGS) entry which is preliminary data.</text>
</comment>
<keyword evidence="2" id="KW-1003">Cell membrane</keyword>
<dbReference type="EMBL" id="JADBEM010000001">
    <property type="protein sequence ID" value="MBE1610780.1"/>
    <property type="molecule type" value="Genomic_DNA"/>
</dbReference>
<dbReference type="GO" id="GO:0009103">
    <property type="term" value="P:lipopolysaccharide biosynthetic process"/>
    <property type="evidence" value="ECO:0007669"/>
    <property type="project" value="UniProtKB-ARBA"/>
</dbReference>
<evidence type="ECO:0000256" key="8">
    <source>
        <dbReference type="SAM" id="MobiDB-lite"/>
    </source>
</evidence>
<evidence type="ECO:0000256" key="1">
    <source>
        <dbReference type="ARBA" id="ARBA00004651"/>
    </source>
</evidence>
<name>A0A927N9F5_9ACTN</name>
<evidence type="ECO:0000256" key="7">
    <source>
        <dbReference type="ARBA" id="ARBA00023136"/>
    </source>
</evidence>
<feature type="transmembrane region" description="Helical" evidence="9">
    <location>
        <begin position="179"/>
        <end position="198"/>
    </location>
</feature>
<evidence type="ECO:0000256" key="3">
    <source>
        <dbReference type="ARBA" id="ARBA00022676"/>
    </source>
</evidence>
<feature type="transmembrane region" description="Helical" evidence="9">
    <location>
        <begin position="376"/>
        <end position="396"/>
    </location>
</feature>
<dbReference type="PANTHER" id="PTHR33908:SF11">
    <property type="entry name" value="MEMBRANE PROTEIN"/>
    <property type="match status" value="1"/>
</dbReference>